<name>V6AVX2_9ARCH</name>
<protein>
    <submittedName>
        <fullName evidence="1">Uncharacterized protein</fullName>
    </submittedName>
</protein>
<accession>V6AVX2</accession>
<dbReference type="EMBL" id="CBTY010000011">
    <property type="protein sequence ID" value="CDI06704.1"/>
    <property type="molecule type" value="Genomic_DNA"/>
</dbReference>
<dbReference type="RefSeq" id="WP_155991578.1">
    <property type="nucleotide sequence ID" value="NZ_CBTY010000011.1"/>
</dbReference>
<gene>
    <name evidence="1" type="ORF">NITUZ_60231</name>
</gene>
<dbReference type="STRING" id="1407055.NITUZ_60231"/>
<sequence>MPQSGVHYDIIAYVTQCMSTIQIVKGQPEPAKNLVKASPVKKGANASGTRLDLPTNVTITGKDLIGLTWMLLEDDY</sequence>
<reference evidence="1 2" key="1">
    <citation type="journal article" date="2013" name="PLoS ONE">
        <title>Enrichment and Genome Sequence of the Group I.1a Ammonia-Oxidizing Archaeon ?Ca. Nitrosotenuis uzonensis? Representing a Clade Globally.</title>
        <authorList>
            <person name="Lebedeva E.V."/>
            <person name="Hatzenpichler R."/>
            <person name="Pelletier E."/>
            <person name="Schuster N."/>
            <person name="Hauzmayer S."/>
            <person name="Bulaev A."/>
            <person name="Grigor'eva N.V."/>
            <person name="Galushko A."/>
            <person name="Schmid M."/>
            <person name="Palatinszky M."/>
            <person name="Le Paslier D."/>
            <person name="Daims H."/>
            <person name="Wagner M."/>
        </authorList>
    </citation>
    <scope>NUCLEOTIDE SEQUENCE [LARGE SCALE GENOMIC DNA]</scope>
    <source>
        <strain evidence="1 2">N4</strain>
    </source>
</reference>
<evidence type="ECO:0000313" key="2">
    <source>
        <dbReference type="Proteomes" id="UP000018159"/>
    </source>
</evidence>
<dbReference type="Proteomes" id="UP000018159">
    <property type="component" value="Unassembled WGS sequence"/>
</dbReference>
<keyword evidence="2" id="KW-1185">Reference proteome</keyword>
<comment type="caution">
    <text evidence="1">The sequence shown here is derived from an EMBL/GenBank/DDBJ whole genome shotgun (WGS) entry which is preliminary data.</text>
</comment>
<organism evidence="1 2">
    <name type="scientific">Candidatus Nitrosotenuis uzonensis</name>
    <dbReference type="NCBI Taxonomy" id="1407055"/>
    <lineage>
        <taxon>Archaea</taxon>
        <taxon>Nitrososphaerota</taxon>
        <taxon>Candidatus Nitrosotenuis</taxon>
    </lineage>
</organism>
<dbReference type="AlphaFoldDB" id="V6AVX2"/>
<evidence type="ECO:0000313" key="1">
    <source>
        <dbReference type="EMBL" id="CDI06704.1"/>
    </source>
</evidence>
<proteinExistence type="predicted"/>